<feature type="region of interest" description="Disordered" evidence="1">
    <location>
        <begin position="1"/>
        <end position="50"/>
    </location>
</feature>
<reference evidence="2" key="1">
    <citation type="submission" date="2021-02" db="EMBL/GenBank/DDBJ databases">
        <authorList>
            <person name="Nieuwenhuis M."/>
            <person name="Van De Peppel L.J.J."/>
        </authorList>
    </citation>
    <scope>NUCLEOTIDE SEQUENCE</scope>
    <source>
        <strain evidence="2">D49</strain>
    </source>
</reference>
<feature type="compositionally biased region" description="Acidic residues" evidence="1">
    <location>
        <begin position="1"/>
        <end position="24"/>
    </location>
</feature>
<keyword evidence="3" id="KW-1185">Reference proteome</keyword>
<accession>A0A9P7GGG6</accession>
<evidence type="ECO:0000313" key="3">
    <source>
        <dbReference type="Proteomes" id="UP000717328"/>
    </source>
</evidence>
<name>A0A9P7GGG6_9AGAR</name>
<sequence>MPLEESGSEDDEIVDDPNDPDFEDVQFAGMSSTTDPCTHKQAMKVPDSEKWKAAANDEIMSL</sequence>
<dbReference type="EMBL" id="JABCKI010000868">
    <property type="protein sequence ID" value="KAG5649568.1"/>
    <property type="molecule type" value="Genomic_DNA"/>
</dbReference>
<feature type="non-terminal residue" evidence="2">
    <location>
        <position position="62"/>
    </location>
</feature>
<evidence type="ECO:0000256" key="1">
    <source>
        <dbReference type="SAM" id="MobiDB-lite"/>
    </source>
</evidence>
<protein>
    <submittedName>
        <fullName evidence="2">Uncharacterized protein</fullName>
    </submittedName>
</protein>
<dbReference type="OrthoDB" id="10609028at2759"/>
<proteinExistence type="predicted"/>
<organism evidence="2 3">
    <name type="scientific">Sphagnurus paluster</name>
    <dbReference type="NCBI Taxonomy" id="117069"/>
    <lineage>
        <taxon>Eukaryota</taxon>
        <taxon>Fungi</taxon>
        <taxon>Dikarya</taxon>
        <taxon>Basidiomycota</taxon>
        <taxon>Agaricomycotina</taxon>
        <taxon>Agaricomycetes</taxon>
        <taxon>Agaricomycetidae</taxon>
        <taxon>Agaricales</taxon>
        <taxon>Tricholomatineae</taxon>
        <taxon>Lyophyllaceae</taxon>
        <taxon>Sphagnurus</taxon>
    </lineage>
</organism>
<evidence type="ECO:0000313" key="2">
    <source>
        <dbReference type="EMBL" id="KAG5649568.1"/>
    </source>
</evidence>
<dbReference type="AlphaFoldDB" id="A0A9P7GGG6"/>
<dbReference type="Proteomes" id="UP000717328">
    <property type="component" value="Unassembled WGS sequence"/>
</dbReference>
<comment type="caution">
    <text evidence="2">The sequence shown here is derived from an EMBL/GenBank/DDBJ whole genome shotgun (WGS) entry which is preliminary data.</text>
</comment>
<reference evidence="2" key="2">
    <citation type="submission" date="2021-10" db="EMBL/GenBank/DDBJ databases">
        <title>Phylogenomics reveals ancestral predisposition of the termite-cultivated fungus Termitomyces towards a domesticated lifestyle.</title>
        <authorList>
            <person name="Auxier B."/>
            <person name="Grum-Grzhimaylo A."/>
            <person name="Cardenas M.E."/>
            <person name="Lodge J.D."/>
            <person name="Laessoe T."/>
            <person name="Pedersen O."/>
            <person name="Smith M.E."/>
            <person name="Kuyper T.W."/>
            <person name="Franco-Molano E.A."/>
            <person name="Baroni T.J."/>
            <person name="Aanen D.K."/>
        </authorList>
    </citation>
    <scope>NUCLEOTIDE SEQUENCE</scope>
    <source>
        <strain evidence="2">D49</strain>
    </source>
</reference>
<gene>
    <name evidence="2" type="ORF">H0H81_003055</name>
</gene>